<gene>
    <name evidence="1" type="ORF">H0H81_004119</name>
</gene>
<comment type="caution">
    <text evidence="1">The sequence shown here is derived from an EMBL/GenBank/DDBJ whole genome shotgun (WGS) entry which is preliminary data.</text>
</comment>
<reference evidence="1" key="2">
    <citation type="submission" date="2021-10" db="EMBL/GenBank/DDBJ databases">
        <title>Phylogenomics reveals ancestral predisposition of the termite-cultivated fungus Termitomyces towards a domesticated lifestyle.</title>
        <authorList>
            <person name="Auxier B."/>
            <person name="Grum-Grzhimaylo A."/>
            <person name="Cardenas M.E."/>
            <person name="Lodge J.D."/>
            <person name="Laessoe T."/>
            <person name="Pedersen O."/>
            <person name="Smith M.E."/>
            <person name="Kuyper T.W."/>
            <person name="Franco-Molano E.A."/>
            <person name="Baroni T.J."/>
            <person name="Aanen D.K."/>
        </authorList>
    </citation>
    <scope>NUCLEOTIDE SEQUENCE</scope>
    <source>
        <strain evidence="1">D49</strain>
    </source>
</reference>
<proteinExistence type="predicted"/>
<dbReference type="OrthoDB" id="3242376at2759"/>
<dbReference type="EMBL" id="JABCKI010000106">
    <property type="protein sequence ID" value="KAG5652682.1"/>
    <property type="molecule type" value="Genomic_DNA"/>
</dbReference>
<dbReference type="Proteomes" id="UP000717328">
    <property type="component" value="Unassembled WGS sequence"/>
</dbReference>
<evidence type="ECO:0000313" key="1">
    <source>
        <dbReference type="EMBL" id="KAG5652682.1"/>
    </source>
</evidence>
<protein>
    <submittedName>
        <fullName evidence="1">Uncharacterized protein</fullName>
    </submittedName>
</protein>
<organism evidence="1 2">
    <name type="scientific">Sphagnurus paluster</name>
    <dbReference type="NCBI Taxonomy" id="117069"/>
    <lineage>
        <taxon>Eukaryota</taxon>
        <taxon>Fungi</taxon>
        <taxon>Dikarya</taxon>
        <taxon>Basidiomycota</taxon>
        <taxon>Agaricomycotina</taxon>
        <taxon>Agaricomycetes</taxon>
        <taxon>Agaricomycetidae</taxon>
        <taxon>Agaricales</taxon>
        <taxon>Tricholomatineae</taxon>
        <taxon>Lyophyllaceae</taxon>
        <taxon>Sphagnurus</taxon>
    </lineage>
</organism>
<name>A0A9P7GL68_9AGAR</name>
<evidence type="ECO:0000313" key="2">
    <source>
        <dbReference type="Proteomes" id="UP000717328"/>
    </source>
</evidence>
<sequence>MHSLAPVDAKAIGASFSQLITATMVSRLVLNLRSTSTFSSEEDPTMATNFSIRFMINTTSNLGGELQMIQDDLREDEAIPMRMVKMAIAEVT</sequence>
<dbReference type="AlphaFoldDB" id="A0A9P7GL68"/>
<reference evidence="1" key="1">
    <citation type="submission" date="2021-02" db="EMBL/GenBank/DDBJ databases">
        <authorList>
            <person name="Nieuwenhuis M."/>
            <person name="Van De Peppel L.J.J."/>
        </authorList>
    </citation>
    <scope>NUCLEOTIDE SEQUENCE</scope>
    <source>
        <strain evidence="1">D49</strain>
    </source>
</reference>
<keyword evidence="2" id="KW-1185">Reference proteome</keyword>
<accession>A0A9P7GL68</accession>